<feature type="compositionally biased region" description="Acidic residues" evidence="7">
    <location>
        <begin position="155"/>
        <end position="211"/>
    </location>
</feature>
<accession>A0AAD5PE56</accession>
<keyword evidence="5 6" id="KW-0539">Nucleus</keyword>
<dbReference type="EMBL" id="JAIXMP010000013">
    <property type="protein sequence ID" value="KAI9263155.1"/>
    <property type="molecule type" value="Genomic_DNA"/>
</dbReference>
<comment type="subcellular location">
    <subcellularLocation>
        <location evidence="2 6">Nucleus</location>
        <location evidence="2 6">Nucleolus</location>
    </subcellularLocation>
</comment>
<keyword evidence="6" id="KW-0687">Ribonucleoprotein</keyword>
<dbReference type="GO" id="GO:0019843">
    <property type="term" value="F:rRNA binding"/>
    <property type="evidence" value="ECO:0007669"/>
    <property type="project" value="TreeGrafter"/>
</dbReference>
<evidence type="ECO:0000259" key="8">
    <source>
        <dbReference type="Pfam" id="PF06862"/>
    </source>
</evidence>
<feature type="region of interest" description="Disordered" evidence="7">
    <location>
        <begin position="1"/>
        <end position="230"/>
    </location>
</feature>
<dbReference type="Proteomes" id="UP001209540">
    <property type="component" value="Unassembled WGS sequence"/>
</dbReference>
<evidence type="ECO:0000256" key="6">
    <source>
        <dbReference type="RuleBase" id="RU365070"/>
    </source>
</evidence>
<comment type="caution">
    <text evidence="10">The sequence shown here is derived from an EMBL/GenBank/DDBJ whole genome shotgun (WGS) entry which is preliminary data.</text>
</comment>
<dbReference type="PANTHER" id="PTHR12933">
    <property type="entry name" value="ORF PROTEIN-RELATED"/>
    <property type="match status" value="1"/>
</dbReference>
<protein>
    <recommendedName>
        <fullName evidence="4 6">U3 small nucleolar RNA-associated protein 25</fullName>
        <shortName evidence="6">U3 snoRNA-associated protein 25</shortName>
    </recommendedName>
</protein>
<keyword evidence="6" id="KW-0690">Ribosome biogenesis</keyword>
<dbReference type="AlphaFoldDB" id="A0AAD5PE56"/>
<feature type="domain" description="UTP25 NTP hydrolase-like" evidence="9">
    <location>
        <begin position="332"/>
        <end position="592"/>
    </location>
</feature>
<comment type="subunit">
    <text evidence="6">Component of the ribosomal small subunit (SSU) processome composed of at least 40 protein subunits and snoRNA U3.</text>
</comment>
<dbReference type="InterPro" id="IPR053939">
    <property type="entry name" value="UTP25_C"/>
</dbReference>
<dbReference type="GO" id="GO:0032040">
    <property type="term" value="C:small-subunit processome"/>
    <property type="evidence" value="ECO:0007669"/>
    <property type="project" value="TreeGrafter"/>
</dbReference>
<comment type="function">
    <text evidence="1 6">DEAD-box RNA helicase-like protein required for pre-18S rRNA processing, specifically at sites A0, A1, and A2.</text>
</comment>
<feature type="compositionally biased region" description="Acidic residues" evidence="7">
    <location>
        <begin position="219"/>
        <end position="228"/>
    </location>
</feature>
<dbReference type="InterPro" id="IPR027417">
    <property type="entry name" value="P-loop_NTPase"/>
</dbReference>
<dbReference type="FunFam" id="3.40.50.300:FF:001559">
    <property type="entry name" value="U3 small nucleolar RNA-associated protein 25"/>
    <property type="match status" value="1"/>
</dbReference>
<comment type="similarity">
    <text evidence="3 6">Belongs to the UTP25 family.</text>
</comment>
<organism evidence="10 11">
    <name type="scientific">Phascolomyces articulosus</name>
    <dbReference type="NCBI Taxonomy" id="60185"/>
    <lineage>
        <taxon>Eukaryota</taxon>
        <taxon>Fungi</taxon>
        <taxon>Fungi incertae sedis</taxon>
        <taxon>Mucoromycota</taxon>
        <taxon>Mucoromycotina</taxon>
        <taxon>Mucoromycetes</taxon>
        <taxon>Mucorales</taxon>
        <taxon>Lichtheimiaceae</taxon>
        <taxon>Phascolomyces</taxon>
    </lineage>
</organism>
<reference evidence="10" key="1">
    <citation type="journal article" date="2022" name="IScience">
        <title>Evolution of zygomycete secretomes and the origins of terrestrial fungal ecologies.</title>
        <authorList>
            <person name="Chang Y."/>
            <person name="Wang Y."/>
            <person name="Mondo S."/>
            <person name="Ahrendt S."/>
            <person name="Andreopoulos W."/>
            <person name="Barry K."/>
            <person name="Beard J."/>
            <person name="Benny G.L."/>
            <person name="Blankenship S."/>
            <person name="Bonito G."/>
            <person name="Cuomo C."/>
            <person name="Desiro A."/>
            <person name="Gervers K.A."/>
            <person name="Hundley H."/>
            <person name="Kuo A."/>
            <person name="LaButti K."/>
            <person name="Lang B.F."/>
            <person name="Lipzen A."/>
            <person name="O'Donnell K."/>
            <person name="Pangilinan J."/>
            <person name="Reynolds N."/>
            <person name="Sandor L."/>
            <person name="Smith M.E."/>
            <person name="Tsang A."/>
            <person name="Grigoriev I.V."/>
            <person name="Stajich J.E."/>
            <person name="Spatafora J.W."/>
        </authorList>
    </citation>
    <scope>NUCLEOTIDE SEQUENCE</scope>
    <source>
        <strain evidence="10">RSA 2281</strain>
    </source>
</reference>
<sequence>MAKGRSAVSKSFAHKKGREPVQHVSGLSSSKSGAKRKNETVKFGSLSRKQKNDLKEYGSLIPQDFQDEEEDDNAGGEEGEPSLKRPRRVVYEEDLDREMEEEQIQFESEEEEKSDNDDDEETWEKPSAYSQLVGSLQKTSKNQTFYARIKREQEGIEDEVSDEDDDEGEEEYDENDMTLDNDGENEEDEEDEEILEEGDGEGIADMEEEQDQIMIGVESSDEEGERDEDSYARHFADDQPKEFDEKISLIEDRKWVPQSFEDDVLKDVVSYTPVPDKTIKESKPVTDLVKSKVRGRLAKLWRKANEDQLNSVDESQIFTPLQERLFQQFNEYRDVLYCNRNLDNANEIRNAYILHALNHIHKNRDRIMRNTNKITKAQADHVDVGEIRDQGFTRPKVLIVVPFRNSVVDIVDMMIKLSGSEQQENKKRFYDEYRLREQENVDDTKPADFLATFKGNIDDHFRLAIKFTRKSMKFYSDYYAADMVIASPLGLRMMIGAEGDKKQDFDFLSSIELIIFDQANNFLMQNWEHVEHVFQFLNRIPLDTHGCDISRIKSWYLDKKAQYLRQTLMFTDFLTPEFNAIFNKHFKNVAGKLKIKQKTEDGSIVDVIPQVQQTFTRVDTTSLAAMDDTRFKYFIEKTLPGLRKSAIMQSHTLIFIPSYFDFVRIRNYFEDNMYSYEPLSEYTSPKGITRARGQFFHGRTSFLLYTERVHFFRRLNIRGTFHVVFYGLPDHPQFYNEIVNFLGLKFNEASAAEEATFSCTALFSKYDHLKLERIVGTERAQKMCTAQKNVFMFA</sequence>
<keyword evidence="11" id="KW-1185">Reference proteome</keyword>
<evidence type="ECO:0000256" key="1">
    <source>
        <dbReference type="ARBA" id="ARBA00002883"/>
    </source>
</evidence>
<evidence type="ECO:0000313" key="11">
    <source>
        <dbReference type="Proteomes" id="UP001209540"/>
    </source>
</evidence>
<evidence type="ECO:0000256" key="5">
    <source>
        <dbReference type="ARBA" id="ARBA00023242"/>
    </source>
</evidence>
<feature type="compositionally biased region" description="Polar residues" evidence="7">
    <location>
        <begin position="128"/>
        <end position="145"/>
    </location>
</feature>
<proteinExistence type="inferred from homology"/>
<evidence type="ECO:0000313" key="10">
    <source>
        <dbReference type="EMBL" id="KAI9263155.1"/>
    </source>
</evidence>
<reference evidence="10" key="2">
    <citation type="submission" date="2023-02" db="EMBL/GenBank/DDBJ databases">
        <authorList>
            <consortium name="DOE Joint Genome Institute"/>
            <person name="Mondo S.J."/>
            <person name="Chang Y."/>
            <person name="Wang Y."/>
            <person name="Ahrendt S."/>
            <person name="Andreopoulos W."/>
            <person name="Barry K."/>
            <person name="Beard J."/>
            <person name="Benny G.L."/>
            <person name="Blankenship S."/>
            <person name="Bonito G."/>
            <person name="Cuomo C."/>
            <person name="Desiro A."/>
            <person name="Gervers K.A."/>
            <person name="Hundley H."/>
            <person name="Kuo A."/>
            <person name="LaButti K."/>
            <person name="Lang B.F."/>
            <person name="Lipzen A."/>
            <person name="O'Donnell K."/>
            <person name="Pangilinan J."/>
            <person name="Reynolds N."/>
            <person name="Sandor L."/>
            <person name="Smith M.W."/>
            <person name="Tsang A."/>
            <person name="Grigoriev I.V."/>
            <person name="Stajich J.E."/>
            <person name="Spatafora J.W."/>
        </authorList>
    </citation>
    <scope>NUCLEOTIDE SEQUENCE</scope>
    <source>
        <strain evidence="10">RSA 2281</strain>
    </source>
</reference>
<feature type="compositionally biased region" description="Acidic residues" evidence="7">
    <location>
        <begin position="65"/>
        <end position="80"/>
    </location>
</feature>
<gene>
    <name evidence="10" type="ORF">BDA99DRAFT_537168</name>
</gene>
<name>A0AAD5PE56_9FUNG</name>
<evidence type="ECO:0000256" key="3">
    <source>
        <dbReference type="ARBA" id="ARBA00009223"/>
    </source>
</evidence>
<evidence type="ECO:0000256" key="2">
    <source>
        <dbReference type="ARBA" id="ARBA00004604"/>
    </source>
</evidence>
<feature type="domain" description="UTP25 C-terminal" evidence="8">
    <location>
        <begin position="604"/>
        <end position="793"/>
    </location>
</feature>
<dbReference type="InterPro" id="IPR010678">
    <property type="entry name" value="UTP25"/>
</dbReference>
<evidence type="ECO:0000259" key="9">
    <source>
        <dbReference type="Pfam" id="PF22916"/>
    </source>
</evidence>
<feature type="compositionally biased region" description="Acidic residues" evidence="7">
    <location>
        <begin position="92"/>
        <end position="122"/>
    </location>
</feature>
<keyword evidence="6" id="KW-0698">rRNA processing</keyword>
<dbReference type="GO" id="GO:0000462">
    <property type="term" value="P:maturation of SSU-rRNA from tricistronic rRNA transcript (SSU-rRNA, 5.8S rRNA, LSU-rRNA)"/>
    <property type="evidence" value="ECO:0007669"/>
    <property type="project" value="TreeGrafter"/>
</dbReference>
<dbReference type="Gene3D" id="3.40.50.300">
    <property type="entry name" value="P-loop containing nucleotide triphosphate hydrolases"/>
    <property type="match status" value="1"/>
</dbReference>
<evidence type="ECO:0000256" key="7">
    <source>
        <dbReference type="SAM" id="MobiDB-lite"/>
    </source>
</evidence>
<dbReference type="InterPro" id="IPR053940">
    <property type="entry name" value="UTP25_NTPase-like"/>
</dbReference>
<evidence type="ECO:0000256" key="4">
    <source>
        <dbReference type="ARBA" id="ARBA00015422"/>
    </source>
</evidence>
<dbReference type="Pfam" id="PF06862">
    <property type="entry name" value="Utp25_C"/>
    <property type="match status" value="1"/>
</dbReference>
<dbReference type="Pfam" id="PF22916">
    <property type="entry name" value="UTP25_NTPase-like"/>
    <property type="match status" value="1"/>
</dbReference>
<dbReference type="GO" id="GO:0034511">
    <property type="term" value="F:U3 snoRNA binding"/>
    <property type="evidence" value="ECO:0007669"/>
    <property type="project" value="InterPro"/>
</dbReference>
<dbReference type="PANTHER" id="PTHR12933:SF0">
    <property type="entry name" value="U3 SMALL NUCLEOLAR RNA-ASSOCIATED PROTEIN 25 HOMOLOG"/>
    <property type="match status" value="1"/>
</dbReference>